<organism evidence="1">
    <name type="scientific">Myoviridae sp. ctyWv1</name>
    <dbReference type="NCBI Taxonomy" id="2826718"/>
    <lineage>
        <taxon>Viruses</taxon>
        <taxon>Duplodnaviria</taxon>
        <taxon>Heunggongvirae</taxon>
        <taxon>Uroviricota</taxon>
        <taxon>Caudoviricetes</taxon>
    </lineage>
</organism>
<accession>A0A8S5QXF3</accession>
<evidence type="ECO:0000313" key="1">
    <source>
        <dbReference type="EMBL" id="DAE23547.1"/>
    </source>
</evidence>
<protein>
    <recommendedName>
        <fullName evidence="2">Antirestriction protein</fullName>
    </recommendedName>
</protein>
<evidence type="ECO:0008006" key="2">
    <source>
        <dbReference type="Google" id="ProtNLM"/>
    </source>
</evidence>
<name>A0A8S5QXF3_9CAUD</name>
<sequence length="206" mass="24260">MARAGMTISDAAHEWVREMNAYPQEMIETLMQTKPEDWHEVTMPRVCDRVYVCNLPDGCEDYDPNGEIENIVGDVYLINLEDGNTVELGADDFEVERDSILPMWGWLWSFSDSADDYFMDELDGIKKMSECGFRIYEHDEWGYFFGIDGCGYSFYDEHWIPLYKKRGLKWHDPKAEQEYRMNGCEKKKLGTKECWFKGDEFVEEVL</sequence>
<proteinExistence type="predicted"/>
<dbReference type="EMBL" id="BK015755">
    <property type="protein sequence ID" value="DAE23547.1"/>
    <property type="molecule type" value="Genomic_DNA"/>
</dbReference>
<reference evidence="1" key="1">
    <citation type="journal article" date="2021" name="Proc. Natl. Acad. Sci. U.S.A.">
        <title>A Catalog of Tens of Thousands of Viruses from Human Metagenomes Reveals Hidden Associations with Chronic Diseases.</title>
        <authorList>
            <person name="Tisza M.J."/>
            <person name="Buck C.B."/>
        </authorList>
    </citation>
    <scope>NUCLEOTIDE SEQUENCE</scope>
    <source>
        <strain evidence="1">CtyWv1</strain>
    </source>
</reference>